<dbReference type="Proteomes" id="UP000251197">
    <property type="component" value="Unassembled WGS sequence"/>
</dbReference>
<name>A0A2X2SW83_9ENTR</name>
<organism evidence="1 2">
    <name type="scientific">Cedecea neteri</name>
    <dbReference type="NCBI Taxonomy" id="158822"/>
    <lineage>
        <taxon>Bacteria</taxon>
        <taxon>Pseudomonadati</taxon>
        <taxon>Pseudomonadota</taxon>
        <taxon>Gammaproteobacteria</taxon>
        <taxon>Enterobacterales</taxon>
        <taxon>Enterobacteriaceae</taxon>
        <taxon>Cedecea</taxon>
    </lineage>
</organism>
<accession>A0A2X2SW83</accession>
<sequence>MWLRSVRNAMHGLVQLRSSLIRSLTFGHETAAGVTYLRIAKENNGAQNRKGRKKDAALPFFHRLRLP</sequence>
<reference evidence="1 2" key="1">
    <citation type="submission" date="2018-06" db="EMBL/GenBank/DDBJ databases">
        <authorList>
            <consortium name="Pathogen Informatics"/>
            <person name="Doyle S."/>
        </authorList>
    </citation>
    <scope>NUCLEOTIDE SEQUENCE [LARGE SCALE GENOMIC DNA]</scope>
    <source>
        <strain evidence="1 2">NCTC12120</strain>
    </source>
</reference>
<dbReference type="EMBL" id="UAVU01000001">
    <property type="protein sequence ID" value="SQA96254.1"/>
    <property type="molecule type" value="Genomic_DNA"/>
</dbReference>
<gene>
    <name evidence="1" type="ORF">NCTC12120_00007</name>
</gene>
<protein>
    <submittedName>
        <fullName evidence="1">Uncharacterized protein</fullName>
    </submittedName>
</protein>
<proteinExistence type="predicted"/>
<evidence type="ECO:0000313" key="1">
    <source>
        <dbReference type="EMBL" id="SQA96254.1"/>
    </source>
</evidence>
<dbReference type="AlphaFoldDB" id="A0A2X2SW83"/>
<evidence type="ECO:0000313" key="2">
    <source>
        <dbReference type="Proteomes" id="UP000251197"/>
    </source>
</evidence>